<name>A0A8J3FZA8_9PSEU</name>
<dbReference type="InterPro" id="IPR006171">
    <property type="entry name" value="TOPRIM_dom"/>
</dbReference>
<dbReference type="AlphaFoldDB" id="A0A8J3FZA8"/>
<dbReference type="InterPro" id="IPR014818">
    <property type="entry name" value="Phage/plasmid_primase_P4_C"/>
</dbReference>
<keyword evidence="3" id="KW-0067">ATP-binding</keyword>
<dbReference type="SMART" id="SM00493">
    <property type="entry name" value="TOPRIM"/>
    <property type="match status" value="1"/>
</dbReference>
<evidence type="ECO:0000256" key="1">
    <source>
        <dbReference type="ARBA" id="ARBA00022741"/>
    </source>
</evidence>
<protein>
    <recommendedName>
        <fullName evidence="4">SF3 helicase domain-containing protein</fullName>
    </recommendedName>
</protein>
<sequence length="848" mass="94273">MTLAELLPRFEGAEPSGDGFLAFCPAHPDKEGGRRSLRIALGEGGTVLLKCRSQDCAKKDILAAAGLRWSDLFDVEPGDLPVRPANTTTRPVSVSDQIALALYMEECAERLFTDTPEARQARAYVARRFGLDEATLRRLGIGVDPGGDAAVFPYLTDPYRAVHRLVVPFRDLAGVPRGVQGRALYEHPVRWCGAANPEDAAWQRWAWFPAETGLDTVVFCEGPGDALTVCGAGVDAVGIRGAALGNAEIVRELVEWLRRHQRRVVVLGDRDASGDAFAQRLGEAFREYDLAVFRARVPADVTDADVSGWYEARPESFAAEFYAALEAAEPIEAATGEPVTPHRYAPTDLGNAERLRDELGSTVLYVRDVGWHLWDGRVYRAGADATVRQAAHEVGRQLAVEAATATITLDNGNRVSDRGAMRHAQYSQGSRGIDAMLRELTVLPGVGCAVEDLDRHRHLLAVRNGVVDLHTGALLPHDQRYRQTQALDLDYDPDASCPRWEQFLAEVFPDQPEMPGYLQRLVGYSITGETSEQCFICCVGRGANGKSVLLSALEHVFDSITQVTPFSTFEARQSGGIPNDLAALRGSRLVLASEGTAGRAMDEAVLKRLTGQDKITARFLRKEFFSFTPTFTLWLASNYRPKFRGQDEGLWRRVKLLYFQRYFAPHERDQHLAERLRTEAPGILAWCVRGATEWYREGLREPATVTNAVREFRAQSDHLHGFFPGVLEPVPRATPRAKVRRAEVYTRYREWMDSTGRGRDAWGKQTLFEGLRERGLTEARDASGFHFLDVRWAADPELVAARHLDAVAGRATGDRDHDDEVRAYIPRQAAPSSRSEDHVRVIFEERNS</sequence>
<keyword evidence="1" id="KW-0547">Nucleotide-binding</keyword>
<dbReference type="Pfam" id="PF19263">
    <property type="entry name" value="DUF5906"/>
    <property type="match status" value="1"/>
</dbReference>
<dbReference type="GO" id="GO:0005524">
    <property type="term" value="F:ATP binding"/>
    <property type="evidence" value="ECO:0007669"/>
    <property type="project" value="UniProtKB-KW"/>
</dbReference>
<dbReference type="PROSITE" id="PS51206">
    <property type="entry name" value="SF3_HELICASE_1"/>
    <property type="match status" value="1"/>
</dbReference>
<feature type="domain" description="SF3 helicase" evidence="4">
    <location>
        <begin position="513"/>
        <end position="672"/>
    </location>
</feature>
<dbReference type="PANTHER" id="PTHR35372">
    <property type="entry name" value="ATP BINDING PROTEIN-RELATED"/>
    <property type="match status" value="1"/>
</dbReference>
<dbReference type="SUPFAM" id="SSF56731">
    <property type="entry name" value="DNA primase core"/>
    <property type="match status" value="1"/>
</dbReference>
<evidence type="ECO:0000313" key="5">
    <source>
        <dbReference type="EMBL" id="GGM78590.1"/>
    </source>
</evidence>
<dbReference type="PANTHER" id="PTHR35372:SF2">
    <property type="entry name" value="SF3 HELICASE DOMAIN-CONTAINING PROTEIN"/>
    <property type="match status" value="1"/>
</dbReference>
<proteinExistence type="predicted"/>
<dbReference type="SMART" id="SM00885">
    <property type="entry name" value="D5_N"/>
    <property type="match status" value="1"/>
</dbReference>
<dbReference type="EMBL" id="BMMK01000041">
    <property type="protein sequence ID" value="GGM78590.1"/>
    <property type="molecule type" value="Genomic_DNA"/>
</dbReference>
<dbReference type="SUPFAM" id="SSF52540">
    <property type="entry name" value="P-loop containing nucleoside triphosphate hydrolases"/>
    <property type="match status" value="1"/>
</dbReference>
<dbReference type="RefSeq" id="WP_189061476.1">
    <property type="nucleotide sequence ID" value="NZ_BMMK01000041.1"/>
</dbReference>
<keyword evidence="2" id="KW-0378">Hydrolase</keyword>
<dbReference type="NCBIfam" id="TIGR01613">
    <property type="entry name" value="primase_Cterm"/>
    <property type="match status" value="1"/>
</dbReference>
<dbReference type="InterPro" id="IPR027417">
    <property type="entry name" value="P-loop_NTPase"/>
</dbReference>
<dbReference type="Gene3D" id="3.40.50.300">
    <property type="entry name" value="P-loop containing nucleotide triphosphate hydrolases"/>
    <property type="match status" value="1"/>
</dbReference>
<organism evidence="5 6">
    <name type="scientific">Longimycelium tulufanense</name>
    <dbReference type="NCBI Taxonomy" id="907463"/>
    <lineage>
        <taxon>Bacteria</taxon>
        <taxon>Bacillati</taxon>
        <taxon>Actinomycetota</taxon>
        <taxon>Actinomycetes</taxon>
        <taxon>Pseudonocardiales</taxon>
        <taxon>Pseudonocardiaceae</taxon>
        <taxon>Longimycelium</taxon>
    </lineage>
</organism>
<dbReference type="Gene3D" id="3.40.1360.10">
    <property type="match status" value="1"/>
</dbReference>
<keyword evidence="6" id="KW-1185">Reference proteome</keyword>
<reference evidence="5" key="2">
    <citation type="submission" date="2020-09" db="EMBL/GenBank/DDBJ databases">
        <authorList>
            <person name="Sun Q."/>
            <person name="Zhou Y."/>
        </authorList>
    </citation>
    <scope>NUCLEOTIDE SEQUENCE</scope>
    <source>
        <strain evidence="5">CGMCC 4.5737</strain>
    </source>
</reference>
<dbReference type="InterPro" id="IPR045455">
    <property type="entry name" value="NrS-1_pol-like_helicase"/>
</dbReference>
<dbReference type="InterPro" id="IPR006500">
    <property type="entry name" value="Helicase_put_C_phage/plasmid"/>
</dbReference>
<dbReference type="Pfam" id="PF08706">
    <property type="entry name" value="D5_N"/>
    <property type="match status" value="1"/>
</dbReference>
<accession>A0A8J3FZA8</accession>
<dbReference type="InterPro" id="IPR014015">
    <property type="entry name" value="Helicase_SF3_DNA-vir"/>
</dbReference>
<reference evidence="5" key="1">
    <citation type="journal article" date="2014" name="Int. J. Syst. Evol. Microbiol.">
        <title>Complete genome sequence of Corynebacterium casei LMG S-19264T (=DSM 44701T), isolated from a smear-ripened cheese.</title>
        <authorList>
            <consortium name="US DOE Joint Genome Institute (JGI-PGF)"/>
            <person name="Walter F."/>
            <person name="Albersmeier A."/>
            <person name="Kalinowski J."/>
            <person name="Ruckert C."/>
        </authorList>
    </citation>
    <scope>NUCLEOTIDE SEQUENCE</scope>
    <source>
        <strain evidence="5">CGMCC 4.5737</strain>
    </source>
</reference>
<evidence type="ECO:0000256" key="2">
    <source>
        <dbReference type="ARBA" id="ARBA00022801"/>
    </source>
</evidence>
<evidence type="ECO:0000256" key="3">
    <source>
        <dbReference type="ARBA" id="ARBA00022840"/>
    </source>
</evidence>
<evidence type="ECO:0000259" key="4">
    <source>
        <dbReference type="PROSITE" id="PS51206"/>
    </source>
</evidence>
<evidence type="ECO:0000313" key="6">
    <source>
        <dbReference type="Proteomes" id="UP000637578"/>
    </source>
</evidence>
<dbReference type="Proteomes" id="UP000637578">
    <property type="component" value="Unassembled WGS sequence"/>
</dbReference>
<dbReference type="GO" id="GO:0016787">
    <property type="term" value="F:hydrolase activity"/>
    <property type="evidence" value="ECO:0007669"/>
    <property type="project" value="UniProtKB-KW"/>
</dbReference>
<comment type="caution">
    <text evidence="5">The sequence shown here is derived from an EMBL/GenBank/DDBJ whole genome shotgun (WGS) entry which is preliminary data.</text>
</comment>
<gene>
    <name evidence="5" type="ORF">GCM10012275_56530</name>
</gene>
<dbReference type="InterPro" id="IPR051620">
    <property type="entry name" value="ORF904-like_C"/>
</dbReference>
<dbReference type="Pfam" id="PF13155">
    <property type="entry name" value="Toprim_2"/>
    <property type="match status" value="1"/>
</dbReference>